<dbReference type="Proteomes" id="UP000006753">
    <property type="component" value="Unassembled WGS sequence"/>
</dbReference>
<dbReference type="HOGENOM" id="CLU_2038563_0_0_1"/>
<name>K1X2H6_MARBU</name>
<organism evidence="1 2">
    <name type="scientific">Marssonina brunnea f. sp. multigermtubi (strain MB_m1)</name>
    <name type="common">Marssonina leaf spot fungus</name>
    <dbReference type="NCBI Taxonomy" id="1072389"/>
    <lineage>
        <taxon>Eukaryota</taxon>
        <taxon>Fungi</taxon>
        <taxon>Dikarya</taxon>
        <taxon>Ascomycota</taxon>
        <taxon>Pezizomycotina</taxon>
        <taxon>Leotiomycetes</taxon>
        <taxon>Helotiales</taxon>
        <taxon>Drepanopezizaceae</taxon>
        <taxon>Drepanopeziza</taxon>
    </lineage>
</organism>
<proteinExistence type="predicted"/>
<keyword evidence="2" id="KW-1185">Reference proteome</keyword>
<sequence length="121" mass="13416">MCGHADEFCRIPTCMNLVANGAIVTKDCGKNPCASYWRTDDPSKKDLFIEGHHRGARLCKMHEGEHHAREWELRRVRAEVEARARAMADAEAAAEVAAEAEAAAAEAARKAKGIFGWLLRR</sequence>
<dbReference type="AlphaFoldDB" id="K1X2H6"/>
<reference evidence="1 2" key="1">
    <citation type="journal article" date="2012" name="BMC Genomics">
        <title>Sequencing the genome of Marssonina brunnea reveals fungus-poplar co-evolution.</title>
        <authorList>
            <person name="Zhu S."/>
            <person name="Cao Y.-Z."/>
            <person name="Jiang C."/>
            <person name="Tan B.-Y."/>
            <person name="Wang Z."/>
            <person name="Feng S."/>
            <person name="Zhang L."/>
            <person name="Su X.-H."/>
            <person name="Brejova B."/>
            <person name="Vinar T."/>
            <person name="Xu M."/>
            <person name="Wang M.-X."/>
            <person name="Zhang S.-G."/>
            <person name="Huang M.-R."/>
            <person name="Wu R."/>
            <person name="Zhou Y."/>
        </authorList>
    </citation>
    <scope>NUCLEOTIDE SEQUENCE [LARGE SCALE GENOMIC DNA]</scope>
    <source>
        <strain evidence="1 2">MB_m1</strain>
    </source>
</reference>
<dbReference type="EMBL" id="JH921443">
    <property type="protein sequence ID" value="EKD14988.1"/>
    <property type="molecule type" value="Genomic_DNA"/>
</dbReference>
<evidence type="ECO:0000313" key="2">
    <source>
        <dbReference type="Proteomes" id="UP000006753"/>
    </source>
</evidence>
<dbReference type="InParanoid" id="K1X2H6"/>
<gene>
    <name evidence="1" type="ORF">MBM_06749</name>
</gene>
<dbReference type="KEGG" id="mbe:MBM_06749"/>
<accession>K1X2H6</accession>
<dbReference type="OrthoDB" id="10371835at2759"/>
<protein>
    <submittedName>
        <fullName evidence="1">Uncharacterized protein</fullName>
    </submittedName>
</protein>
<evidence type="ECO:0000313" key="1">
    <source>
        <dbReference type="EMBL" id="EKD14988.1"/>
    </source>
</evidence>